<dbReference type="Pfam" id="PF13625">
    <property type="entry name" value="Helicase_C_3"/>
    <property type="match status" value="1"/>
</dbReference>
<accession>A0A0G3H0C7</accession>
<feature type="domain" description="Helicase XPB/Ssl2 N-terminal" evidence="1">
    <location>
        <begin position="465"/>
        <end position="586"/>
    </location>
</feature>
<gene>
    <name evidence="2" type="ORF">CMUST_04645</name>
</gene>
<protein>
    <submittedName>
        <fullName evidence="2">Helicase conserved C-terminal domain</fullName>
    </submittedName>
</protein>
<dbReference type="AlphaFoldDB" id="A0A0G3H0C7"/>
<dbReference type="GO" id="GO:0004386">
    <property type="term" value="F:helicase activity"/>
    <property type="evidence" value="ECO:0007669"/>
    <property type="project" value="UniProtKB-KW"/>
</dbReference>
<dbReference type="InterPro" id="IPR032830">
    <property type="entry name" value="XPB/Ssl2_N"/>
</dbReference>
<evidence type="ECO:0000313" key="2">
    <source>
        <dbReference type="EMBL" id="AKK05268.1"/>
    </source>
</evidence>
<name>A0A0G3H0C7_9CORY</name>
<dbReference type="STRING" id="571915.CMUST_04645"/>
<dbReference type="KEGG" id="cmv:CMUST_04645"/>
<keyword evidence="2" id="KW-0378">Hydrolase</keyword>
<dbReference type="PATRIC" id="fig|571915.4.peg.983"/>
<proteinExistence type="predicted"/>
<sequence>MTKQQLADTPLHTFRSWLGALPDDKLATVLENRPDATHPLPPGIPSLAARLLLRPSIMRCLVKRNVQALAVLEASAQLGGEIEPVIAPDVMAVLANHIPAHDVTAAIADLFSCALVFGNEHSFQIAPEVMNALPAGFRLIPENKLTHDDIVAAIATLTSGQRKILETLLDSGGVGVSKDAATDADPTRPIPMMIAMGLLHRVDSRTVRLPQEVRYALTDTTPPLLPLRLPEGVEKQEQTTSRIDNSSAATGLEIVRLVRSLCEYLWRSPVPLLKDGALGVRALQTLTHQVGCDETTMLRLIAVAGAAGLIDRGLPASLDDDHLAATAKVSEFLAADLATQWAYLASAWWDHANFATWLVVKPVRALSPETLIEQLPKTRQLLLRQCTSPGTFDDIRARTGFYFPLRAARISETLCRNIVEEAVWLGMLVLDGDCYFPSSVLGALITDSDPAAVTTRLTPAPVTTLIPQGDMTVLAPGPLEPDVHREISLLADLESPGLASVYRLSENSIRRGFDAGRTADDIKEFLRNHVIGELPQTIGFLIDDIARRHGQLRGGVALCYLRCADEALMLEISRTNAATEAALQMIAPTAAVAQAPLAQVMAALREEGFHPVAEDAAGMRIDMRTPTIELPVQEQKPEQRDEVSSTHIADALSTIRRGDAAATAAERGTKTGSQGSGALGVLQAAIRANRPVTVGFVDKHGSASHLYVTPITITGGQVSAIDETTGQLHNFSLHRITEVRLAESGVE</sequence>
<reference evidence="3" key="2">
    <citation type="submission" date="2015-05" db="EMBL/GenBank/DDBJ databases">
        <title>Complete genome sequence of Corynebacterium mustelae DSM 45274, isolated from various tissues of a male ferret with lethal sepsis.</title>
        <authorList>
            <person name="Ruckert C."/>
            <person name="Albersmeier A."/>
            <person name="Winkler A."/>
            <person name="Tauch A."/>
        </authorList>
    </citation>
    <scope>NUCLEOTIDE SEQUENCE [LARGE SCALE GENOMIC DNA]</scope>
    <source>
        <strain evidence="3">DSM 45274</strain>
    </source>
</reference>
<reference evidence="2 3" key="1">
    <citation type="journal article" date="2015" name="Genome Announc.">
        <title>Complete Genome Sequence of the Type Strain Corynebacterium mustelae DSM 45274, Isolated from Various Tissues of a Male Ferret with Lethal Sepsis.</title>
        <authorList>
            <person name="Ruckert C."/>
            <person name="Eimer J."/>
            <person name="Winkler A."/>
            <person name="Tauch A."/>
        </authorList>
    </citation>
    <scope>NUCLEOTIDE SEQUENCE [LARGE SCALE GENOMIC DNA]</scope>
    <source>
        <strain evidence="2 3">DSM 45274</strain>
    </source>
</reference>
<dbReference type="RefSeq" id="WP_047261510.1">
    <property type="nucleotide sequence ID" value="NZ_CP011542.1"/>
</dbReference>
<keyword evidence="2" id="KW-0347">Helicase</keyword>
<evidence type="ECO:0000259" key="1">
    <source>
        <dbReference type="Pfam" id="PF13625"/>
    </source>
</evidence>
<keyword evidence="2" id="KW-0067">ATP-binding</keyword>
<evidence type="ECO:0000313" key="3">
    <source>
        <dbReference type="Proteomes" id="UP000035199"/>
    </source>
</evidence>
<organism evidence="2 3">
    <name type="scientific">Corynebacterium mustelae</name>
    <dbReference type="NCBI Taxonomy" id="571915"/>
    <lineage>
        <taxon>Bacteria</taxon>
        <taxon>Bacillati</taxon>
        <taxon>Actinomycetota</taxon>
        <taxon>Actinomycetes</taxon>
        <taxon>Mycobacteriales</taxon>
        <taxon>Corynebacteriaceae</taxon>
        <taxon>Corynebacterium</taxon>
    </lineage>
</organism>
<keyword evidence="2" id="KW-0547">Nucleotide-binding</keyword>
<dbReference type="Proteomes" id="UP000035199">
    <property type="component" value="Chromosome"/>
</dbReference>
<dbReference type="EMBL" id="CP011542">
    <property type="protein sequence ID" value="AKK05268.1"/>
    <property type="molecule type" value="Genomic_DNA"/>
</dbReference>
<keyword evidence="3" id="KW-1185">Reference proteome</keyword>